<proteinExistence type="predicted"/>
<evidence type="ECO:0000313" key="1">
    <source>
        <dbReference type="EMBL" id="TLD84309.1"/>
    </source>
</evidence>
<comment type="caution">
    <text evidence="1">The sequence shown here is derived from an EMBL/GenBank/DDBJ whole genome shotgun (WGS) entry which is preliminary data.</text>
</comment>
<dbReference type="Proteomes" id="UP000029878">
    <property type="component" value="Unassembled WGS sequence"/>
</dbReference>
<evidence type="ECO:0000313" key="2">
    <source>
        <dbReference type="Proteomes" id="UP000029878"/>
    </source>
</evidence>
<organism evidence="1 2">
    <name type="scientific">Helicobacter trogontum</name>
    <dbReference type="NCBI Taxonomy" id="50960"/>
    <lineage>
        <taxon>Bacteria</taxon>
        <taxon>Pseudomonadati</taxon>
        <taxon>Campylobacterota</taxon>
        <taxon>Epsilonproteobacteria</taxon>
        <taxon>Campylobacterales</taxon>
        <taxon>Helicobacteraceae</taxon>
        <taxon>Helicobacter</taxon>
    </lineage>
</organism>
<evidence type="ECO:0008006" key="3">
    <source>
        <dbReference type="Google" id="ProtNLM"/>
    </source>
</evidence>
<reference evidence="1 2" key="1">
    <citation type="journal article" date="2014" name="Genome Announc.">
        <title>Draft genome sequences of eight enterohepatic helicobacter species isolated from both laboratory and wild rodents.</title>
        <authorList>
            <person name="Sheh A."/>
            <person name="Shen Z."/>
            <person name="Fox J.G."/>
        </authorList>
    </citation>
    <scope>NUCLEOTIDE SEQUENCE [LARGE SCALE GENOMIC DNA]</scope>
    <source>
        <strain evidence="1 2">ATCC 700114</strain>
    </source>
</reference>
<name>A0A4U8SDT7_9HELI</name>
<sequence length="250" mass="27015">MGDMVMMDSIKKIGLSLVVTGALGVSVNAVCVSEKYCSDYHVGVGGFYENMSANEANINRAGGFISFGAYDTLFQRFHYGAEMKIGYGNTNLSGAHLSQFNKNTQLLQVELMPKIGVNLLKGTSSLFINLFLGTDAIISSSNGIGRLMVYVGPELEGKLKVSERVKLTYSFGYGYLGAGYVFDGSLARVNGYNQVFIFSLGTQAKVSENVSFYLKGFGKYYDLNASKQVNGISMPDSRAWQAGLEAGVAF</sequence>
<dbReference type="OrthoDB" id="5325922at2"/>
<dbReference type="AlphaFoldDB" id="A0A4U8SDT7"/>
<protein>
    <recommendedName>
        <fullName evidence="3">Outer membrane beta-barrel protein</fullName>
    </recommendedName>
</protein>
<accession>A0A4U8SDT7</accession>
<dbReference type="EMBL" id="JRPL02000003">
    <property type="protein sequence ID" value="TLD84309.1"/>
    <property type="molecule type" value="Genomic_DNA"/>
</dbReference>
<gene>
    <name evidence="1" type="ORF">LS81_002260</name>
</gene>